<dbReference type="SMART" id="SM00347">
    <property type="entry name" value="HTH_MARR"/>
    <property type="match status" value="1"/>
</dbReference>
<name>A0A365XWD0_9BACT</name>
<evidence type="ECO:0000259" key="1">
    <source>
        <dbReference type="PROSITE" id="PS50995"/>
    </source>
</evidence>
<comment type="caution">
    <text evidence="2">The sequence shown here is derived from an EMBL/GenBank/DDBJ whole genome shotgun (WGS) entry which is preliminary data.</text>
</comment>
<dbReference type="AlphaFoldDB" id="A0A365XWD0"/>
<evidence type="ECO:0000313" key="3">
    <source>
        <dbReference type="Proteomes" id="UP000253410"/>
    </source>
</evidence>
<dbReference type="PROSITE" id="PS50995">
    <property type="entry name" value="HTH_MARR_2"/>
    <property type="match status" value="1"/>
</dbReference>
<dbReference type="PANTHER" id="PTHR33164">
    <property type="entry name" value="TRANSCRIPTIONAL REGULATOR, MARR FAMILY"/>
    <property type="match status" value="1"/>
</dbReference>
<gene>
    <name evidence="2" type="ORF">DF182_27945</name>
</gene>
<dbReference type="InterPro" id="IPR036390">
    <property type="entry name" value="WH_DNA-bd_sf"/>
</dbReference>
<accession>A0A365XWD0</accession>
<dbReference type="Gene3D" id="1.10.10.10">
    <property type="entry name" value="Winged helix-like DNA-binding domain superfamily/Winged helix DNA-binding domain"/>
    <property type="match status" value="1"/>
</dbReference>
<proteinExistence type="predicted"/>
<dbReference type="PRINTS" id="PR00598">
    <property type="entry name" value="HTHMARR"/>
</dbReference>
<reference evidence="2 3" key="1">
    <citation type="submission" date="2018-05" db="EMBL/GenBank/DDBJ databases">
        <title>Chitinophaga sp. K3CV102501T nov., isolated from isolated from a monsoon evergreen broad-leaved forest soil.</title>
        <authorList>
            <person name="Lv Y."/>
        </authorList>
    </citation>
    <scope>NUCLEOTIDE SEQUENCE [LARGE SCALE GENOMIC DNA]</scope>
    <source>
        <strain evidence="2 3">GDMCC 1.1325</strain>
    </source>
</reference>
<sequence>MKNMEIPVRRKLGLNLLRTFNWSYDQSQLFFAHYELTSQQYNVLKILHTAAHALSTSEILEQMEEKNAGVSRLVDRLVAKELVTKVPNPSDKRLVAVSITSTGLERLKKVDRNLDKLDHVYAALDDHEVTQLNRLLEKIRTTPPLFR</sequence>
<dbReference type="OrthoDB" id="763883at2"/>
<dbReference type="InterPro" id="IPR036388">
    <property type="entry name" value="WH-like_DNA-bd_sf"/>
</dbReference>
<keyword evidence="3" id="KW-1185">Reference proteome</keyword>
<feature type="domain" description="HTH marR-type" evidence="1">
    <location>
        <begin position="9"/>
        <end position="141"/>
    </location>
</feature>
<dbReference type="Proteomes" id="UP000253410">
    <property type="component" value="Unassembled WGS sequence"/>
</dbReference>
<dbReference type="GO" id="GO:0003700">
    <property type="term" value="F:DNA-binding transcription factor activity"/>
    <property type="evidence" value="ECO:0007669"/>
    <property type="project" value="InterPro"/>
</dbReference>
<dbReference type="PANTHER" id="PTHR33164:SF43">
    <property type="entry name" value="HTH-TYPE TRANSCRIPTIONAL REPRESSOR YETL"/>
    <property type="match status" value="1"/>
</dbReference>
<dbReference type="InterPro" id="IPR000835">
    <property type="entry name" value="HTH_MarR-typ"/>
</dbReference>
<evidence type="ECO:0000313" key="2">
    <source>
        <dbReference type="EMBL" id="RBL90301.1"/>
    </source>
</evidence>
<protein>
    <submittedName>
        <fullName evidence="2">MarR family transcriptional regulator</fullName>
    </submittedName>
</protein>
<dbReference type="SUPFAM" id="SSF46785">
    <property type="entry name" value="Winged helix' DNA-binding domain"/>
    <property type="match status" value="1"/>
</dbReference>
<dbReference type="GO" id="GO:0006950">
    <property type="term" value="P:response to stress"/>
    <property type="evidence" value="ECO:0007669"/>
    <property type="project" value="TreeGrafter"/>
</dbReference>
<dbReference type="Pfam" id="PF01047">
    <property type="entry name" value="MarR"/>
    <property type="match status" value="1"/>
</dbReference>
<organism evidence="2 3">
    <name type="scientific">Chitinophaga flava</name>
    <dbReference type="NCBI Taxonomy" id="2259036"/>
    <lineage>
        <taxon>Bacteria</taxon>
        <taxon>Pseudomonadati</taxon>
        <taxon>Bacteroidota</taxon>
        <taxon>Chitinophagia</taxon>
        <taxon>Chitinophagales</taxon>
        <taxon>Chitinophagaceae</taxon>
        <taxon>Chitinophaga</taxon>
    </lineage>
</organism>
<dbReference type="EMBL" id="QFFJ01000002">
    <property type="protein sequence ID" value="RBL90301.1"/>
    <property type="molecule type" value="Genomic_DNA"/>
</dbReference>
<dbReference type="InterPro" id="IPR039422">
    <property type="entry name" value="MarR/SlyA-like"/>
</dbReference>